<dbReference type="EMBL" id="CAEZSR010000005">
    <property type="protein sequence ID" value="CAB4540639.1"/>
    <property type="molecule type" value="Genomic_DNA"/>
</dbReference>
<protein>
    <submittedName>
        <fullName evidence="2">Unannotated protein</fullName>
    </submittedName>
</protein>
<gene>
    <name evidence="2" type="ORF">UFOPK1493_00253</name>
</gene>
<evidence type="ECO:0000313" key="2">
    <source>
        <dbReference type="EMBL" id="CAB4540639.1"/>
    </source>
</evidence>
<evidence type="ECO:0000259" key="1">
    <source>
        <dbReference type="Pfam" id="PF00561"/>
    </source>
</evidence>
<dbReference type="Pfam" id="PF00561">
    <property type="entry name" value="Abhydrolase_1"/>
    <property type="match status" value="1"/>
</dbReference>
<dbReference type="GO" id="GO:0016020">
    <property type="term" value="C:membrane"/>
    <property type="evidence" value="ECO:0007669"/>
    <property type="project" value="TreeGrafter"/>
</dbReference>
<reference evidence="2" key="1">
    <citation type="submission" date="2020-05" db="EMBL/GenBank/DDBJ databases">
        <authorList>
            <person name="Chiriac C."/>
            <person name="Salcher M."/>
            <person name="Ghai R."/>
            <person name="Kavagutti S V."/>
        </authorList>
    </citation>
    <scope>NUCLEOTIDE SEQUENCE</scope>
</reference>
<name>A0A6J6BQK4_9ZZZZ</name>
<dbReference type="Gene3D" id="3.40.50.1820">
    <property type="entry name" value="alpha/beta hydrolase"/>
    <property type="match status" value="1"/>
</dbReference>
<accession>A0A6J6BQK4</accession>
<sequence length="281" mass="31324">MFEGSGFRQHYVDEGAGDPILLLHGEPTWGYLYRRFVTPLTAHGRVIVPDHMGFGKSETPQDREYTIRDHVENLERLVDHLGLDRITIVGQDWGGPIGSIFAMRHPERIRRLCFMNTGVPGRPPEGVPTVREWPWFQWVQTAEAEAALSNLGGTILSVLKRIGFERTGHVDETWIRAYAGPFPTPAECRGALAFPKHIGSTAMMELVVPHLMSLPLLAALPAMYVHGEEDRAIPTDFAVGMFRSTWPNGPVVTLPGVGHFLQEDAPEAVIALISQFIQMTR</sequence>
<dbReference type="PRINTS" id="PR00111">
    <property type="entry name" value="ABHYDROLASE"/>
</dbReference>
<feature type="domain" description="AB hydrolase-1" evidence="1">
    <location>
        <begin position="19"/>
        <end position="266"/>
    </location>
</feature>
<dbReference type="PRINTS" id="PR00412">
    <property type="entry name" value="EPOXHYDRLASE"/>
</dbReference>
<dbReference type="PANTHER" id="PTHR43798:SF24">
    <property type="entry name" value="CIS-3-ALKYL-4-ALKYLOXETAN-2-ONE DECARBOXYLASE"/>
    <property type="match status" value="1"/>
</dbReference>
<proteinExistence type="predicted"/>
<dbReference type="PANTHER" id="PTHR43798">
    <property type="entry name" value="MONOACYLGLYCEROL LIPASE"/>
    <property type="match status" value="1"/>
</dbReference>
<dbReference type="GO" id="GO:0003824">
    <property type="term" value="F:catalytic activity"/>
    <property type="evidence" value="ECO:0007669"/>
    <property type="project" value="InterPro"/>
</dbReference>
<dbReference type="InterPro" id="IPR050266">
    <property type="entry name" value="AB_hydrolase_sf"/>
</dbReference>
<dbReference type="InterPro" id="IPR029058">
    <property type="entry name" value="AB_hydrolase_fold"/>
</dbReference>
<dbReference type="SUPFAM" id="SSF53474">
    <property type="entry name" value="alpha/beta-Hydrolases"/>
    <property type="match status" value="1"/>
</dbReference>
<dbReference type="InterPro" id="IPR000639">
    <property type="entry name" value="Epox_hydrolase-like"/>
</dbReference>
<dbReference type="AlphaFoldDB" id="A0A6J6BQK4"/>
<dbReference type="InterPro" id="IPR000073">
    <property type="entry name" value="AB_hydrolase_1"/>
</dbReference>
<organism evidence="2">
    <name type="scientific">freshwater metagenome</name>
    <dbReference type="NCBI Taxonomy" id="449393"/>
    <lineage>
        <taxon>unclassified sequences</taxon>
        <taxon>metagenomes</taxon>
        <taxon>ecological metagenomes</taxon>
    </lineage>
</organism>